<dbReference type="PANTHER" id="PTHR42052">
    <property type="entry name" value="ABM DOMAIN-CONTAINING PROTEIN"/>
    <property type="match status" value="1"/>
</dbReference>
<sequence>MTASVLEVASLRLKPGVTIDTPALRSGLVFAKAAMEESAGAGRPFRYLQQVEDPSFIYILGAWPSVKYHYDDYIPSAPNQQTLEMLRDLVTVQYLIHADIDPTKVPLDTGLVAVGRHYLKDGQREAFAKAFTASNAPLVDATKGRLISGWRLDQEDEKEEFVLFTAWETLEDHKAFKDESAKVREYLAGEETKHAKVLDI</sequence>
<dbReference type="Gene3D" id="3.30.70.100">
    <property type="match status" value="2"/>
</dbReference>
<dbReference type="Proteomes" id="UP000054007">
    <property type="component" value="Unassembled WGS sequence"/>
</dbReference>
<evidence type="ECO:0000259" key="1">
    <source>
        <dbReference type="Pfam" id="PF03992"/>
    </source>
</evidence>
<organism evidence="2 3">
    <name type="scientific">Cylindrobasidium torrendii FP15055 ss-10</name>
    <dbReference type="NCBI Taxonomy" id="1314674"/>
    <lineage>
        <taxon>Eukaryota</taxon>
        <taxon>Fungi</taxon>
        <taxon>Dikarya</taxon>
        <taxon>Basidiomycota</taxon>
        <taxon>Agaricomycotina</taxon>
        <taxon>Agaricomycetes</taxon>
        <taxon>Agaricomycetidae</taxon>
        <taxon>Agaricales</taxon>
        <taxon>Marasmiineae</taxon>
        <taxon>Physalacriaceae</taxon>
        <taxon>Cylindrobasidium</taxon>
    </lineage>
</organism>
<dbReference type="Pfam" id="PF03992">
    <property type="entry name" value="ABM"/>
    <property type="match status" value="1"/>
</dbReference>
<dbReference type="SUPFAM" id="SSF54909">
    <property type="entry name" value="Dimeric alpha+beta barrel"/>
    <property type="match status" value="1"/>
</dbReference>
<dbReference type="EMBL" id="KN880697">
    <property type="protein sequence ID" value="KIY63427.1"/>
    <property type="molecule type" value="Genomic_DNA"/>
</dbReference>
<dbReference type="OrthoDB" id="3542212at2759"/>
<dbReference type="PANTHER" id="PTHR42052:SF1">
    <property type="entry name" value="ABM DOMAIN-CONTAINING PROTEIN"/>
    <property type="match status" value="1"/>
</dbReference>
<evidence type="ECO:0000313" key="2">
    <source>
        <dbReference type="EMBL" id="KIY63427.1"/>
    </source>
</evidence>
<keyword evidence="3" id="KW-1185">Reference proteome</keyword>
<gene>
    <name evidence="2" type="ORF">CYLTODRAFT_426122</name>
</gene>
<dbReference type="AlphaFoldDB" id="A0A0D7AYY2"/>
<name>A0A0D7AYY2_9AGAR</name>
<dbReference type="InterPro" id="IPR011008">
    <property type="entry name" value="Dimeric_a/b-barrel"/>
</dbReference>
<proteinExistence type="predicted"/>
<protein>
    <recommendedName>
        <fullName evidence="1">ABM domain-containing protein</fullName>
    </recommendedName>
</protein>
<feature type="domain" description="ABM" evidence="1">
    <location>
        <begin position="112"/>
        <end position="178"/>
    </location>
</feature>
<evidence type="ECO:0000313" key="3">
    <source>
        <dbReference type="Proteomes" id="UP000054007"/>
    </source>
</evidence>
<reference evidence="2 3" key="1">
    <citation type="journal article" date="2015" name="Fungal Genet. Biol.">
        <title>Evolution of novel wood decay mechanisms in Agaricales revealed by the genome sequences of Fistulina hepatica and Cylindrobasidium torrendii.</title>
        <authorList>
            <person name="Floudas D."/>
            <person name="Held B.W."/>
            <person name="Riley R."/>
            <person name="Nagy L.G."/>
            <person name="Koehler G."/>
            <person name="Ransdell A.S."/>
            <person name="Younus H."/>
            <person name="Chow J."/>
            <person name="Chiniquy J."/>
            <person name="Lipzen A."/>
            <person name="Tritt A."/>
            <person name="Sun H."/>
            <person name="Haridas S."/>
            <person name="LaButti K."/>
            <person name="Ohm R.A."/>
            <person name="Kues U."/>
            <person name="Blanchette R.A."/>
            <person name="Grigoriev I.V."/>
            <person name="Minto R.E."/>
            <person name="Hibbett D.S."/>
        </authorList>
    </citation>
    <scope>NUCLEOTIDE SEQUENCE [LARGE SCALE GENOMIC DNA]</scope>
    <source>
        <strain evidence="2 3">FP15055 ss-10</strain>
    </source>
</reference>
<accession>A0A0D7AYY2</accession>
<dbReference type="InterPro" id="IPR007138">
    <property type="entry name" value="ABM_dom"/>
</dbReference>